<dbReference type="PANTHER" id="PTHR31080">
    <property type="entry name" value="PECTINESTERASE INHIBITOR-LIKE"/>
    <property type="match status" value="1"/>
</dbReference>
<dbReference type="EMBL" id="JAMYWD010000012">
    <property type="protein sequence ID" value="KAJ4952434.1"/>
    <property type="molecule type" value="Genomic_DNA"/>
</dbReference>
<accession>A0A9Q0GVH7</accession>
<dbReference type="InterPro" id="IPR051955">
    <property type="entry name" value="PME_Inhibitor"/>
</dbReference>
<dbReference type="GO" id="GO:0046910">
    <property type="term" value="F:pectinesterase inhibitor activity"/>
    <property type="evidence" value="ECO:0007669"/>
    <property type="project" value="UniProtKB-ARBA"/>
</dbReference>
<dbReference type="OrthoDB" id="1430376at2759"/>
<dbReference type="Pfam" id="PF04043">
    <property type="entry name" value="PMEI"/>
    <property type="match status" value="1"/>
</dbReference>
<evidence type="ECO:0000259" key="3">
    <source>
        <dbReference type="SMART" id="SM00856"/>
    </source>
</evidence>
<dbReference type="SMART" id="SM00856">
    <property type="entry name" value="PMEI"/>
    <property type="match status" value="1"/>
</dbReference>
<dbReference type="InterPro" id="IPR035513">
    <property type="entry name" value="Invertase/methylesterase_inhib"/>
</dbReference>
<feature type="signal peptide" evidence="2">
    <location>
        <begin position="1"/>
        <end position="23"/>
    </location>
</feature>
<evidence type="ECO:0000313" key="5">
    <source>
        <dbReference type="Proteomes" id="UP001141806"/>
    </source>
</evidence>
<dbReference type="InterPro" id="IPR006501">
    <property type="entry name" value="Pectinesterase_inhib_dom"/>
</dbReference>
<feature type="domain" description="Pectinesterase inhibitor" evidence="3">
    <location>
        <begin position="31"/>
        <end position="189"/>
    </location>
</feature>
<dbReference type="Gene3D" id="1.20.140.40">
    <property type="entry name" value="Invertase/pectin methylesterase inhibitor family protein"/>
    <property type="match status" value="1"/>
</dbReference>
<gene>
    <name evidence="4" type="ORF">NE237_029266</name>
</gene>
<dbReference type="CDD" id="cd15798">
    <property type="entry name" value="PMEI-like_3"/>
    <property type="match status" value="1"/>
</dbReference>
<dbReference type="Proteomes" id="UP001141806">
    <property type="component" value="Unassembled WGS sequence"/>
</dbReference>
<keyword evidence="5" id="KW-1185">Reference proteome</keyword>
<evidence type="ECO:0000256" key="1">
    <source>
        <dbReference type="ARBA" id="ARBA00022729"/>
    </source>
</evidence>
<organism evidence="4 5">
    <name type="scientific">Protea cynaroides</name>
    <dbReference type="NCBI Taxonomy" id="273540"/>
    <lineage>
        <taxon>Eukaryota</taxon>
        <taxon>Viridiplantae</taxon>
        <taxon>Streptophyta</taxon>
        <taxon>Embryophyta</taxon>
        <taxon>Tracheophyta</taxon>
        <taxon>Spermatophyta</taxon>
        <taxon>Magnoliopsida</taxon>
        <taxon>Proteales</taxon>
        <taxon>Proteaceae</taxon>
        <taxon>Protea</taxon>
    </lineage>
</organism>
<dbReference type="SUPFAM" id="SSF101148">
    <property type="entry name" value="Plant invertase/pectin methylesterase inhibitor"/>
    <property type="match status" value="1"/>
</dbReference>
<proteinExistence type="predicted"/>
<name>A0A9Q0GVH7_9MAGN</name>
<comment type="caution">
    <text evidence="4">The sequence shown here is derived from an EMBL/GenBank/DDBJ whole genome shotgun (WGS) entry which is preliminary data.</text>
</comment>
<dbReference type="FunFam" id="1.20.140.40:FF:000005">
    <property type="entry name" value="Pectin methylesterase inhibitor 1"/>
    <property type="match status" value="1"/>
</dbReference>
<keyword evidence="1 2" id="KW-0732">Signal</keyword>
<dbReference type="NCBIfam" id="TIGR01614">
    <property type="entry name" value="PME_inhib"/>
    <property type="match status" value="1"/>
</dbReference>
<feature type="chain" id="PRO_5040470720" description="Pectinesterase inhibitor domain-containing protein" evidence="2">
    <location>
        <begin position="24"/>
        <end position="199"/>
    </location>
</feature>
<dbReference type="PANTHER" id="PTHR31080:SF87">
    <property type="entry name" value="PECTINESTERASE INHIBITOR 7"/>
    <property type="match status" value="1"/>
</dbReference>
<evidence type="ECO:0000256" key="2">
    <source>
        <dbReference type="SAM" id="SignalP"/>
    </source>
</evidence>
<dbReference type="AlphaFoldDB" id="A0A9Q0GVH7"/>
<reference evidence="4" key="1">
    <citation type="journal article" date="2023" name="Plant J.">
        <title>The genome of the king protea, Protea cynaroides.</title>
        <authorList>
            <person name="Chang J."/>
            <person name="Duong T.A."/>
            <person name="Schoeman C."/>
            <person name="Ma X."/>
            <person name="Roodt D."/>
            <person name="Barker N."/>
            <person name="Li Z."/>
            <person name="Van de Peer Y."/>
            <person name="Mizrachi E."/>
        </authorList>
    </citation>
    <scope>NUCLEOTIDE SEQUENCE</scope>
    <source>
        <tissue evidence="4">Young leaves</tissue>
    </source>
</reference>
<protein>
    <recommendedName>
        <fullName evidence="3">Pectinesterase inhibitor domain-containing protein</fullName>
    </recommendedName>
</protein>
<sequence length="199" mass="21397">MSQAILSLLLSSILCIAASTAMSASVNKRSSSIEYIKSSCNATRYPSLCFQSLKVYANKIQPNNNQQLAQAALSVSLSKARSAAAYVSKMTKTKGLKAKEYQAMKDCVDNMGDSVDRLSKSIKEMGQSTGQSDFSWHMSNVQTWVSAALTDDNTCVDGFSGNGMDGNVKTAIKSRVIIVAQLTSNALALINRYASMHQA</sequence>
<evidence type="ECO:0000313" key="4">
    <source>
        <dbReference type="EMBL" id="KAJ4952434.1"/>
    </source>
</evidence>